<dbReference type="InterPro" id="IPR002525">
    <property type="entry name" value="Transp_IS110-like_N"/>
</dbReference>
<dbReference type="EMBL" id="CP132507">
    <property type="protein sequence ID" value="WNO06136.1"/>
    <property type="molecule type" value="Genomic_DNA"/>
</dbReference>
<keyword evidence="6" id="KW-1185">Reference proteome</keyword>
<dbReference type="Proteomes" id="UP001302257">
    <property type="component" value="Chromosome"/>
</dbReference>
<dbReference type="RefSeq" id="WP_313868584.1">
    <property type="nucleotide sequence ID" value="NZ_CP132507.1"/>
</dbReference>
<evidence type="ECO:0000313" key="4">
    <source>
        <dbReference type="EMBL" id="WNO05853.1"/>
    </source>
</evidence>
<dbReference type="Pfam" id="PF01548">
    <property type="entry name" value="DEDD_Tnp_IS110"/>
    <property type="match status" value="1"/>
</dbReference>
<feature type="domain" description="Transposase IS116/IS110/IS902 C-terminal" evidence="3">
    <location>
        <begin position="212"/>
        <end position="289"/>
    </location>
</feature>
<dbReference type="PANTHER" id="PTHR33055:SF3">
    <property type="entry name" value="PUTATIVE TRANSPOSASE FOR IS117-RELATED"/>
    <property type="match status" value="1"/>
</dbReference>
<feature type="coiled-coil region" evidence="1">
    <location>
        <begin position="180"/>
        <end position="207"/>
    </location>
</feature>
<feature type="domain" description="Transposase IS110-like N-terminal" evidence="2">
    <location>
        <begin position="6"/>
        <end position="142"/>
    </location>
</feature>
<protein>
    <submittedName>
        <fullName evidence="4">IS110 family transposase</fullName>
    </submittedName>
</protein>
<organism evidence="4 6">
    <name type="scientific">Rhodoferax mekongensis</name>
    <dbReference type="NCBI Taxonomy" id="3068341"/>
    <lineage>
        <taxon>Bacteria</taxon>
        <taxon>Pseudomonadati</taxon>
        <taxon>Pseudomonadota</taxon>
        <taxon>Betaproteobacteria</taxon>
        <taxon>Burkholderiales</taxon>
        <taxon>Comamonadaceae</taxon>
        <taxon>Rhodoferax</taxon>
    </lineage>
</organism>
<dbReference type="InterPro" id="IPR047650">
    <property type="entry name" value="Transpos_IS110"/>
</dbReference>
<dbReference type="InterPro" id="IPR003346">
    <property type="entry name" value="Transposase_20"/>
</dbReference>
<gene>
    <name evidence="4" type="ORF">RAN89_05320</name>
    <name evidence="5" type="ORF">RAN89_06815</name>
</gene>
<evidence type="ECO:0000313" key="5">
    <source>
        <dbReference type="EMBL" id="WNO06136.1"/>
    </source>
</evidence>
<proteinExistence type="predicted"/>
<name>A0ABZ0B320_9BURK</name>
<evidence type="ECO:0000256" key="1">
    <source>
        <dbReference type="SAM" id="Coils"/>
    </source>
</evidence>
<reference evidence="4 6" key="1">
    <citation type="submission" date="2023-08" db="EMBL/GenBank/DDBJ databases">
        <title>Rhodoferax potami sp. nov. and Rhodoferax mekongensis sp. nov., isolated from the Mekong River in Thailand.</title>
        <authorList>
            <person name="Kitikhun S."/>
            <person name="Charoenyingcharoen P."/>
            <person name="Siriarchawattana P."/>
            <person name="Likhitrattanapisal S."/>
            <person name="Nilsakha T."/>
            <person name="Chanpet A."/>
            <person name="Rattanawaree P."/>
            <person name="Ingsriswang S."/>
        </authorList>
    </citation>
    <scope>NUCLEOTIDE SEQUENCE [LARGE SCALE GENOMIC DNA]</scope>
    <source>
        <strain evidence="4 6">TBRC 17307</strain>
    </source>
</reference>
<sequence>MNATTVAVDLAKSVFQLAVADEHWCVVETQRLTRTQFERWFLNREVNLVVMEACGSAHHWARWLNGLGIEVRLLPAQYIRAYVKRNKTDATDAAALLEAARCADIRPVRVKSVEQQALQGMHRIRSLWMGTRTSRINALRGFCREFGIAIPVGARTGVESISRVLADPNTAVPELIRGTAKLLVEEIHLLEARIAQLERELARLAKLSPACTTLLSIPGIGLLTATALVAATSGDVSHFQDARHFSSWFGLTPKEYSSGNSRYLGRISKKGDRYLRMLLTHGARSVLRSAKVAEGAGKEVCGVRRWALDVQFRSNHNKAACALANKLARICYATLRDKEPFGEQTVRLSKKVNRETFVMPV</sequence>
<dbReference type="NCBIfam" id="NF033542">
    <property type="entry name" value="transpos_IS110"/>
    <property type="match status" value="1"/>
</dbReference>
<evidence type="ECO:0000259" key="2">
    <source>
        <dbReference type="Pfam" id="PF01548"/>
    </source>
</evidence>
<evidence type="ECO:0000313" key="6">
    <source>
        <dbReference type="Proteomes" id="UP001302257"/>
    </source>
</evidence>
<accession>A0ABZ0B320</accession>
<dbReference type="Pfam" id="PF02371">
    <property type="entry name" value="Transposase_20"/>
    <property type="match status" value="1"/>
</dbReference>
<dbReference type="EMBL" id="CP132507">
    <property type="protein sequence ID" value="WNO05853.1"/>
    <property type="molecule type" value="Genomic_DNA"/>
</dbReference>
<dbReference type="PANTHER" id="PTHR33055">
    <property type="entry name" value="TRANSPOSASE FOR INSERTION SEQUENCE ELEMENT IS1111A"/>
    <property type="match status" value="1"/>
</dbReference>
<keyword evidence="1" id="KW-0175">Coiled coil</keyword>
<evidence type="ECO:0000259" key="3">
    <source>
        <dbReference type="Pfam" id="PF02371"/>
    </source>
</evidence>